<dbReference type="KEGG" id="ton:TON_0950"/>
<organism evidence="1 2">
    <name type="scientific">Thermococcus onnurineus (strain NA1)</name>
    <dbReference type="NCBI Taxonomy" id="523850"/>
    <lineage>
        <taxon>Archaea</taxon>
        <taxon>Methanobacteriati</taxon>
        <taxon>Methanobacteriota</taxon>
        <taxon>Thermococci</taxon>
        <taxon>Thermococcales</taxon>
        <taxon>Thermococcaceae</taxon>
        <taxon>Thermococcus</taxon>
    </lineage>
</organism>
<dbReference type="EMBL" id="CP000855">
    <property type="protein sequence ID" value="ACJ16438.1"/>
    <property type="molecule type" value="Genomic_DNA"/>
</dbReference>
<gene>
    <name evidence="1" type="ordered locus">TON_0950</name>
</gene>
<evidence type="ECO:0000313" key="1">
    <source>
        <dbReference type="EMBL" id="ACJ16438.1"/>
    </source>
</evidence>
<proteinExistence type="predicted"/>
<dbReference type="RefSeq" id="WP_012571910.1">
    <property type="nucleotide sequence ID" value="NC_011529.1"/>
</dbReference>
<dbReference type="Proteomes" id="UP000002727">
    <property type="component" value="Chromosome"/>
</dbReference>
<dbReference type="HOGENOM" id="CLU_2985876_0_0_2"/>
<dbReference type="OrthoDB" id="95511at2157"/>
<dbReference type="STRING" id="523850.TON_0950"/>
<name>B6YWH5_THEON</name>
<protein>
    <submittedName>
        <fullName evidence="1">Uncharacterized protein</fullName>
    </submittedName>
</protein>
<keyword evidence="2" id="KW-1185">Reference proteome</keyword>
<evidence type="ECO:0000313" key="2">
    <source>
        <dbReference type="Proteomes" id="UP000002727"/>
    </source>
</evidence>
<dbReference type="PATRIC" id="fig|523850.10.peg.958"/>
<reference evidence="1 2" key="1">
    <citation type="journal article" date="2008" name="J. Bacteriol.">
        <title>The complete genome sequence of Thermococcus onnurineus NA1 reveals a mixed heterotrophic and carboxydotrophic metabolism.</title>
        <authorList>
            <person name="Lee H.S."/>
            <person name="Kang S.G."/>
            <person name="Bae S.S."/>
            <person name="Lim J.K."/>
            <person name="Cho Y."/>
            <person name="Kim Y.J."/>
            <person name="Jeon J.H."/>
            <person name="Cha S.S."/>
            <person name="Kwon K.K."/>
            <person name="Kim H.T."/>
            <person name="Park C.J."/>
            <person name="Lee H.W."/>
            <person name="Kim S.I."/>
            <person name="Chun J."/>
            <person name="Colwell R.R."/>
            <person name="Kim S.J."/>
            <person name="Lee J.H."/>
        </authorList>
    </citation>
    <scope>NUCLEOTIDE SEQUENCE [LARGE SCALE GENOMIC DNA]</scope>
    <source>
        <strain evidence="1 2">NA1</strain>
    </source>
</reference>
<dbReference type="GeneID" id="58786849"/>
<sequence length="57" mass="6516">MTHITQVRVGTERLVAKELGKDVLERTLKKAVALEKANKKHDEVTVMSNVEKRMKKV</sequence>
<accession>B6YWH5</accession>
<dbReference type="AlphaFoldDB" id="B6YWH5"/>